<feature type="region of interest" description="Disordered" evidence="1">
    <location>
        <begin position="174"/>
        <end position="196"/>
    </location>
</feature>
<keyword evidence="3" id="KW-1185">Reference proteome</keyword>
<evidence type="ECO:0000313" key="3">
    <source>
        <dbReference type="Proteomes" id="UP000321863"/>
    </source>
</evidence>
<gene>
    <name evidence="2" type="ORF">CHA01nite_32100</name>
</gene>
<evidence type="ECO:0000256" key="1">
    <source>
        <dbReference type="SAM" id="MobiDB-lite"/>
    </source>
</evidence>
<dbReference type="Proteomes" id="UP000321863">
    <property type="component" value="Unassembled WGS sequence"/>
</dbReference>
<dbReference type="EMBL" id="BJYJ01000024">
    <property type="protein sequence ID" value="GEN77470.1"/>
    <property type="molecule type" value="Genomic_DNA"/>
</dbReference>
<name>A0A511YQK1_9FLAO</name>
<evidence type="ECO:0000313" key="2">
    <source>
        <dbReference type="EMBL" id="GEN77470.1"/>
    </source>
</evidence>
<sequence length="307" mass="35585">MKKFILSASLLIGISCFSQSVTKKYNSFYDRYEYFDPNGNMISYEKYNSLAKQWEMYNVDGSNISSNTRQPTQYRDPQQLSISGLGNAMTAKQNKYDNNVQQVQNTVNSISHQINNLNVTDEQRQLIHDTFQKSCVNEVNRTRINYSSANETNRVIQWLYDSVNTIIKNVTASSRVSSNNNSSNYQNNSSNDYSSDSKIKANYGRTLPVYNIAIFDKNNRRLKDETIITDSYVIINENRIDFKRADGFVTYRDFYNKVYNEQKKGYTYSSTTGAVFIHDDLKYIEFFTNNLGEGENYTYYITPSGNR</sequence>
<reference evidence="2 3" key="1">
    <citation type="submission" date="2019-07" db="EMBL/GenBank/DDBJ databases">
        <title>Whole genome shotgun sequence of Chryseobacterium hagamense NBRC 105253.</title>
        <authorList>
            <person name="Hosoyama A."/>
            <person name="Uohara A."/>
            <person name="Ohji S."/>
            <person name="Ichikawa N."/>
        </authorList>
    </citation>
    <scope>NUCLEOTIDE SEQUENCE [LARGE SCALE GENOMIC DNA]</scope>
    <source>
        <strain evidence="2 3">NBRC 105253</strain>
    </source>
</reference>
<comment type="caution">
    <text evidence="2">The sequence shown here is derived from an EMBL/GenBank/DDBJ whole genome shotgun (WGS) entry which is preliminary data.</text>
</comment>
<dbReference type="OrthoDB" id="1261347at2"/>
<dbReference type="RefSeq" id="WP_146943279.1">
    <property type="nucleotide sequence ID" value="NZ_BJYJ01000024.1"/>
</dbReference>
<proteinExistence type="predicted"/>
<dbReference type="AlphaFoldDB" id="A0A511YQK1"/>
<protein>
    <submittedName>
        <fullName evidence="2">Uncharacterized protein</fullName>
    </submittedName>
</protein>
<organism evidence="2 3">
    <name type="scientific">Chryseobacterium hagamense</name>
    <dbReference type="NCBI Taxonomy" id="395935"/>
    <lineage>
        <taxon>Bacteria</taxon>
        <taxon>Pseudomonadati</taxon>
        <taxon>Bacteroidota</taxon>
        <taxon>Flavobacteriia</taxon>
        <taxon>Flavobacteriales</taxon>
        <taxon>Weeksellaceae</taxon>
        <taxon>Chryseobacterium group</taxon>
        <taxon>Chryseobacterium</taxon>
    </lineage>
</organism>
<accession>A0A511YQK1</accession>
<dbReference type="PROSITE" id="PS51257">
    <property type="entry name" value="PROKAR_LIPOPROTEIN"/>
    <property type="match status" value="1"/>
</dbReference>